<name>A0A8T0GLF0_CERPU</name>
<accession>A0A8T0GLF0</accession>
<dbReference type="Proteomes" id="UP000822688">
    <property type="component" value="Chromosome 10"/>
</dbReference>
<sequence>MLKIFACFRAIASQFALSVHNMRDAVRLIPEVRCYFSCICEISPSLCLFDSGHPPRLHTSAAKPRDSLAWYRNVPSCKPPPEVVSNVGDAIAGSWVT</sequence>
<evidence type="ECO:0000313" key="1">
    <source>
        <dbReference type="EMBL" id="KAG0559039.1"/>
    </source>
</evidence>
<dbReference type="EMBL" id="CM026431">
    <property type="protein sequence ID" value="KAG0559039.1"/>
    <property type="molecule type" value="Genomic_DNA"/>
</dbReference>
<evidence type="ECO:0000313" key="2">
    <source>
        <dbReference type="Proteomes" id="UP000822688"/>
    </source>
</evidence>
<comment type="caution">
    <text evidence="1">The sequence shown here is derived from an EMBL/GenBank/DDBJ whole genome shotgun (WGS) entry which is preliminary data.</text>
</comment>
<gene>
    <name evidence="1" type="ORF">KC19_10G073800</name>
</gene>
<keyword evidence="2" id="KW-1185">Reference proteome</keyword>
<protein>
    <submittedName>
        <fullName evidence="1">Uncharacterized protein</fullName>
    </submittedName>
</protein>
<proteinExistence type="predicted"/>
<dbReference type="AlphaFoldDB" id="A0A8T0GLF0"/>
<organism evidence="1 2">
    <name type="scientific">Ceratodon purpureus</name>
    <name type="common">Fire moss</name>
    <name type="synonym">Dicranum purpureum</name>
    <dbReference type="NCBI Taxonomy" id="3225"/>
    <lineage>
        <taxon>Eukaryota</taxon>
        <taxon>Viridiplantae</taxon>
        <taxon>Streptophyta</taxon>
        <taxon>Embryophyta</taxon>
        <taxon>Bryophyta</taxon>
        <taxon>Bryophytina</taxon>
        <taxon>Bryopsida</taxon>
        <taxon>Dicranidae</taxon>
        <taxon>Pseudoditrichales</taxon>
        <taxon>Ditrichaceae</taxon>
        <taxon>Ceratodon</taxon>
    </lineage>
</organism>
<reference evidence="1" key="1">
    <citation type="submission" date="2020-06" db="EMBL/GenBank/DDBJ databases">
        <title>WGS assembly of Ceratodon purpureus strain R40.</title>
        <authorList>
            <person name="Carey S.B."/>
            <person name="Jenkins J."/>
            <person name="Shu S."/>
            <person name="Lovell J.T."/>
            <person name="Sreedasyam A."/>
            <person name="Maumus F."/>
            <person name="Tiley G.P."/>
            <person name="Fernandez-Pozo N."/>
            <person name="Barry K."/>
            <person name="Chen C."/>
            <person name="Wang M."/>
            <person name="Lipzen A."/>
            <person name="Daum C."/>
            <person name="Saski C.A."/>
            <person name="Payton A.C."/>
            <person name="Mcbreen J.C."/>
            <person name="Conrad R.E."/>
            <person name="Kollar L.M."/>
            <person name="Olsson S."/>
            <person name="Huttunen S."/>
            <person name="Landis J.B."/>
            <person name="Wickett N.J."/>
            <person name="Johnson M.G."/>
            <person name="Rensing S.A."/>
            <person name="Grimwood J."/>
            <person name="Schmutz J."/>
            <person name="Mcdaniel S.F."/>
        </authorList>
    </citation>
    <scope>NUCLEOTIDE SEQUENCE</scope>
    <source>
        <strain evidence="1">R40</strain>
    </source>
</reference>